<proteinExistence type="predicted"/>
<feature type="region of interest" description="Disordered" evidence="1">
    <location>
        <begin position="92"/>
        <end position="323"/>
    </location>
</feature>
<evidence type="ECO:0000256" key="1">
    <source>
        <dbReference type="SAM" id="MobiDB-lite"/>
    </source>
</evidence>
<accession>A0ABP0H670</accession>
<feature type="compositionally biased region" description="Polar residues" evidence="1">
    <location>
        <begin position="305"/>
        <end position="314"/>
    </location>
</feature>
<feature type="compositionally biased region" description="Pro residues" evidence="1">
    <location>
        <begin position="224"/>
        <end position="248"/>
    </location>
</feature>
<feature type="region of interest" description="Disordered" evidence="1">
    <location>
        <begin position="362"/>
        <end position="402"/>
    </location>
</feature>
<feature type="region of interest" description="Disordered" evidence="1">
    <location>
        <begin position="529"/>
        <end position="549"/>
    </location>
</feature>
<feature type="region of interest" description="Disordered" evidence="1">
    <location>
        <begin position="791"/>
        <end position="811"/>
    </location>
</feature>
<keyword evidence="3" id="KW-1185">Reference proteome</keyword>
<sequence>MSDADMSGIKRELILPSQAWKKAKPSSPAKSSAVKGGGAPVLRTPESKCAFTPVFTPTPPKQPAKACPHVAVKTELQPPVAACLAARLREVSAPKPSAKMDPERATPSAVPPRAMAPCAPPPKATPITPVHVASQAFGNVKAPPPKPPASLPKAPCKSEGSTAQAKHTMVEPSPTAPPSKANPGPQPSPSQAKPLPPSETFPVATVKHTVVQPGPTAPPSKANPGPPGAATPSPEPSPSKATPLPPSETFPVATVKHAVAERHPEASPGKANPVLPAAVTPSPMPPPSEANQVHPSHNLPATPRSPANISTVEAQQPPPRPVLAQPSVVIDLDLTDDESQQVAPTLPDFDEHQFQGEIEKLLTSATAPEPVQNEDHQQHQEPCHQAESGSPPLNAPTPPPASMVSEEELKAEAMIRSRIMKMDDKEFKKAMRDARGSPLLGSYIKNSLGLTGEELKEYVFGDYDDMEELVAFSFWLHQEELKTAQAAPAPAPKDPQAAPPVAAAPPKPEAVPKSILRAPKVSFKEPVIAKEPANPHTASKTSKNVGTAPPAMNIVAAPVIPEDYNDRQKHYAKMKRQLNSDDPEGEFGIPDDIVQAWKAAVQSKSKHAKTHLFNAFLKSGKNWGYGDGLKINLADPGNANDDKPRKHKKTLSWRTRDQLMALYNGNKNIVEQIIDRKLSMNEYKEHPDCPDDDAAILYYVMVDIDTVHEDETAERIEASMDMSANMGSEAAQQLGNPDLTAHLLHNTSTMPRIMQLKSRNTSNCPGSSSDLVPESPIAALQAVEAQIAGRDAREVEESVENAEPGNRETDDQMYNHAAGREEWQWLSILYPDDLAEAIYAQGEDIFRKCMFGDVDAMCSKEHLFGWSDKGYCYMFSSLQGDLKWVHEKYGLHNFRANACCSTCGALKTADDLSMTIADFRPGASHVGTEPNLDEFYAMDPCIFELATRDRVLHDCMHSQLLGTGKVCNGSALIYLAESGYWGAFPTGRGAGKYDDCLETCLRAAHRDFIFWKKVRKIQTSQSRFTPARCGRKNRQQYPALNNKAAASKACTMWLAERTCEFAARADATEQDQLVCTTVHSYALALLLMDETELLMSEERATRFYNLMMRHLQTHALLNKRSRLLVGKAVGRNMWLIMPKHHHLFHAAHRVLTERVNPRAWALFAGEDFVGRVARIARVCHRLTVSQRTLQRYLALVYLELQNLKS</sequence>
<evidence type="ECO:0000313" key="2">
    <source>
        <dbReference type="EMBL" id="CAK8985724.1"/>
    </source>
</evidence>
<comment type="caution">
    <text evidence="2">The sequence shown here is derived from an EMBL/GenBank/DDBJ whole genome shotgun (WGS) entry which is preliminary data.</text>
</comment>
<reference evidence="2 3" key="1">
    <citation type="submission" date="2024-02" db="EMBL/GenBank/DDBJ databases">
        <authorList>
            <person name="Chen Y."/>
            <person name="Shah S."/>
            <person name="Dougan E. K."/>
            <person name="Thang M."/>
            <person name="Chan C."/>
        </authorList>
    </citation>
    <scope>NUCLEOTIDE SEQUENCE [LARGE SCALE GENOMIC DNA]</scope>
</reference>
<feature type="region of interest" description="Disordered" evidence="1">
    <location>
        <begin position="485"/>
        <end position="512"/>
    </location>
</feature>
<feature type="compositionally biased region" description="Low complexity" evidence="1">
    <location>
        <begin position="485"/>
        <end position="501"/>
    </location>
</feature>
<organism evidence="2 3">
    <name type="scientific">Durusdinium trenchii</name>
    <dbReference type="NCBI Taxonomy" id="1381693"/>
    <lineage>
        <taxon>Eukaryota</taxon>
        <taxon>Sar</taxon>
        <taxon>Alveolata</taxon>
        <taxon>Dinophyceae</taxon>
        <taxon>Suessiales</taxon>
        <taxon>Symbiodiniaceae</taxon>
        <taxon>Durusdinium</taxon>
    </lineage>
</organism>
<feature type="compositionally biased region" description="Low complexity" evidence="1">
    <location>
        <begin position="16"/>
        <end position="34"/>
    </location>
</feature>
<feature type="region of interest" description="Disordered" evidence="1">
    <location>
        <begin position="1"/>
        <end position="45"/>
    </location>
</feature>
<feature type="compositionally biased region" description="Pro residues" evidence="1">
    <location>
        <begin position="184"/>
        <end position="199"/>
    </location>
</feature>
<dbReference type="Proteomes" id="UP001642484">
    <property type="component" value="Unassembled WGS sequence"/>
</dbReference>
<gene>
    <name evidence="2" type="ORF">CCMP2556_LOCUS235</name>
</gene>
<protein>
    <submittedName>
        <fullName evidence="2">Uncharacterized protein</fullName>
    </submittedName>
</protein>
<dbReference type="EMBL" id="CAXAMN010000003">
    <property type="protein sequence ID" value="CAK8985724.1"/>
    <property type="molecule type" value="Genomic_DNA"/>
</dbReference>
<evidence type="ECO:0000313" key="3">
    <source>
        <dbReference type="Proteomes" id="UP001642484"/>
    </source>
</evidence>
<feature type="compositionally biased region" description="Polar residues" evidence="1">
    <location>
        <begin position="536"/>
        <end position="545"/>
    </location>
</feature>
<name>A0ABP0H670_9DINO</name>
<feature type="compositionally biased region" description="Basic and acidic residues" evidence="1">
    <location>
        <begin position="373"/>
        <end position="384"/>
    </location>
</feature>
<feature type="compositionally biased region" description="Basic and acidic residues" evidence="1">
    <location>
        <begin position="92"/>
        <end position="104"/>
    </location>
</feature>